<evidence type="ECO:0000313" key="3">
    <source>
        <dbReference type="EMBL" id="CAG5104898.1"/>
    </source>
</evidence>
<accession>A0ABN7STU2</accession>
<name>A0ABN7STU2_OIKDI</name>
<reference evidence="3 4" key="1">
    <citation type="submission" date="2021-04" db="EMBL/GenBank/DDBJ databases">
        <authorList>
            <person name="Bliznina A."/>
        </authorList>
    </citation>
    <scope>NUCLEOTIDE SEQUENCE [LARGE SCALE GENOMIC DNA]</scope>
</reference>
<organism evidence="3 4">
    <name type="scientific">Oikopleura dioica</name>
    <name type="common">Tunicate</name>
    <dbReference type="NCBI Taxonomy" id="34765"/>
    <lineage>
        <taxon>Eukaryota</taxon>
        <taxon>Metazoa</taxon>
        <taxon>Chordata</taxon>
        <taxon>Tunicata</taxon>
        <taxon>Appendicularia</taxon>
        <taxon>Copelata</taxon>
        <taxon>Oikopleuridae</taxon>
        <taxon>Oikopleura</taxon>
    </lineage>
</organism>
<keyword evidence="4" id="KW-1185">Reference proteome</keyword>
<proteinExistence type="predicted"/>
<feature type="domain" description="NOTCH1 EGF-like calcium-binding" evidence="2">
    <location>
        <begin position="425"/>
        <end position="453"/>
    </location>
</feature>
<dbReference type="EMBL" id="OU015566">
    <property type="protein sequence ID" value="CAG5104898.1"/>
    <property type="molecule type" value="Genomic_DNA"/>
</dbReference>
<evidence type="ECO:0000313" key="4">
    <source>
        <dbReference type="Proteomes" id="UP001158576"/>
    </source>
</evidence>
<gene>
    <name evidence="3" type="ORF">OKIOD_LOCUS10415</name>
</gene>
<dbReference type="InterPro" id="IPR049883">
    <property type="entry name" value="NOTCH1_EGF-like"/>
</dbReference>
<dbReference type="Pfam" id="PF07645">
    <property type="entry name" value="EGF_CA"/>
    <property type="match status" value="1"/>
</dbReference>
<evidence type="ECO:0000256" key="1">
    <source>
        <dbReference type="ARBA" id="ARBA00023157"/>
    </source>
</evidence>
<evidence type="ECO:0000259" key="2">
    <source>
        <dbReference type="Pfam" id="PF07645"/>
    </source>
</evidence>
<dbReference type="PROSITE" id="PS01187">
    <property type="entry name" value="EGF_CA"/>
    <property type="match status" value="1"/>
</dbReference>
<dbReference type="InterPro" id="IPR018097">
    <property type="entry name" value="EGF_Ca-bd_CS"/>
</dbReference>
<dbReference type="Gene3D" id="2.10.25.10">
    <property type="entry name" value="Laminin"/>
    <property type="match status" value="1"/>
</dbReference>
<dbReference type="Proteomes" id="UP001158576">
    <property type="component" value="Chromosome 1"/>
</dbReference>
<protein>
    <submittedName>
        <fullName evidence="3">Oidioi.mRNA.OKI2018_I69.chr1.g1650.t1.cds</fullName>
    </submittedName>
</protein>
<sequence length="576" mass="64836">MEVTRYMGWRRGNGGYNGCIQTHIDEKAVATMGSETISGIGNVPAQYIVTNIEDSSSIDQASHFCFGSFTFDIDVSNVNDFVHSYDGCCTITLTVDDGSTYSGSFGYTAYVQDVSNSSPQFISPPIWYIMEGCSEQTYHVNPIDPEGDTVRCRWSSASEASAFARNATTLKQFSLDEENCIVTYHPEFDEVGRGSKPIALQVEDFDSNGNLLHSVPLGFVSVVFTPDITAAPNSLTRTSSRKRPLYAGLMEEIEDENDRRRRSSENPDFMLSRNIRSTEPNHCLGRPSFSRQSPAQGEERIFIWKAGLKIIIDWEVSWSIGDSIYYNIPRYQFSSPSGMTCTAFNSDGKAVCTWLPTSQQATQGEHPHCVVAYDYFGRASDRQCITLRVFLPCPEGTQRVGSSCESRLQSCKSGFERNDEGECVDIDECAREMDNCLADKEKCENEEGSYICVDLPMSGEDALATLEQWINMTAEVIDDHPRVGKFRIRIYKLIRNAITSLDANCISPYNQEKYGKNDFAIWIKQATKSDDHCTQTSRLKDGLYSWVDNYACSDTRSRRQTHRIHKFIEKITNPYC</sequence>
<keyword evidence="1" id="KW-1015">Disulfide bond</keyword>